<evidence type="ECO:0000313" key="2">
    <source>
        <dbReference type="EMBL" id="MED6135268.1"/>
    </source>
</evidence>
<evidence type="ECO:0000313" key="3">
    <source>
        <dbReference type="Proteomes" id="UP001341840"/>
    </source>
</evidence>
<reference evidence="2 3" key="1">
    <citation type="journal article" date="2023" name="Plants (Basel)">
        <title>Bridging the Gap: Combining Genomics and Transcriptomics Approaches to Understand Stylosanthes scabra, an Orphan Legume from the Brazilian Caatinga.</title>
        <authorList>
            <person name="Ferreira-Neto J.R.C."/>
            <person name="da Silva M.D."/>
            <person name="Binneck E."/>
            <person name="de Melo N.F."/>
            <person name="da Silva R.H."/>
            <person name="de Melo A.L.T.M."/>
            <person name="Pandolfi V."/>
            <person name="Bustamante F.O."/>
            <person name="Brasileiro-Vidal A.C."/>
            <person name="Benko-Iseppon A.M."/>
        </authorList>
    </citation>
    <scope>NUCLEOTIDE SEQUENCE [LARGE SCALE GENOMIC DNA]</scope>
    <source>
        <tissue evidence="2">Leaves</tissue>
    </source>
</reference>
<keyword evidence="3" id="KW-1185">Reference proteome</keyword>
<name>A0ABU6SH58_9FABA</name>
<dbReference type="EMBL" id="JASCZI010060684">
    <property type="protein sequence ID" value="MED6135268.1"/>
    <property type="molecule type" value="Genomic_DNA"/>
</dbReference>
<evidence type="ECO:0000256" key="1">
    <source>
        <dbReference type="SAM" id="MobiDB-lite"/>
    </source>
</evidence>
<gene>
    <name evidence="2" type="ORF">PIB30_044782</name>
</gene>
<feature type="compositionally biased region" description="Basic and acidic residues" evidence="1">
    <location>
        <begin position="1"/>
        <end position="12"/>
    </location>
</feature>
<protein>
    <submittedName>
        <fullName evidence="2">Uncharacterized protein</fullName>
    </submittedName>
</protein>
<accession>A0ABU6SH58</accession>
<proteinExistence type="predicted"/>
<organism evidence="2 3">
    <name type="scientific">Stylosanthes scabra</name>
    <dbReference type="NCBI Taxonomy" id="79078"/>
    <lineage>
        <taxon>Eukaryota</taxon>
        <taxon>Viridiplantae</taxon>
        <taxon>Streptophyta</taxon>
        <taxon>Embryophyta</taxon>
        <taxon>Tracheophyta</taxon>
        <taxon>Spermatophyta</taxon>
        <taxon>Magnoliopsida</taxon>
        <taxon>eudicotyledons</taxon>
        <taxon>Gunneridae</taxon>
        <taxon>Pentapetalae</taxon>
        <taxon>rosids</taxon>
        <taxon>fabids</taxon>
        <taxon>Fabales</taxon>
        <taxon>Fabaceae</taxon>
        <taxon>Papilionoideae</taxon>
        <taxon>50 kb inversion clade</taxon>
        <taxon>dalbergioids sensu lato</taxon>
        <taxon>Dalbergieae</taxon>
        <taxon>Pterocarpus clade</taxon>
        <taxon>Stylosanthes</taxon>
    </lineage>
</organism>
<comment type="caution">
    <text evidence="2">The sequence shown here is derived from an EMBL/GenBank/DDBJ whole genome shotgun (WGS) entry which is preliminary data.</text>
</comment>
<dbReference type="Proteomes" id="UP001341840">
    <property type="component" value="Unassembled WGS sequence"/>
</dbReference>
<feature type="compositionally biased region" description="Basic and acidic residues" evidence="1">
    <location>
        <begin position="31"/>
        <end position="40"/>
    </location>
</feature>
<sequence length="146" mass="15479">MVLKTGSDRTVEPVRPSTGHESGSVCMPKPPVEKPSDNRRTGRFPNAPSLQPVSKIASHSTLPFFETAETLVPSPSSIFIAATSPSSSPLRHRRISIAGGFLLVSLTSPSPSPPCFRAVLSSRRERCPSSPRAVAIPGHSPSPCAR</sequence>
<feature type="region of interest" description="Disordered" evidence="1">
    <location>
        <begin position="1"/>
        <end position="51"/>
    </location>
</feature>